<evidence type="ECO:0000256" key="6">
    <source>
        <dbReference type="ARBA" id="ARBA00022679"/>
    </source>
</evidence>
<dbReference type="Gene3D" id="3.40.630.30">
    <property type="match status" value="1"/>
</dbReference>
<name>A0A0M1P461_9BACL</name>
<dbReference type="GO" id="GO:0033816">
    <property type="term" value="F:diaminobutyrate acetyltransferase activity"/>
    <property type="evidence" value="ECO:0007669"/>
    <property type="project" value="UniProtKB-EC"/>
</dbReference>
<dbReference type="RefSeq" id="WP_054402324.1">
    <property type="nucleotide sequence ID" value="NZ_LIUT01000001.1"/>
</dbReference>
<gene>
    <name evidence="9" type="primary">ectA</name>
    <name evidence="11" type="ORF">AM231_09005</name>
</gene>
<evidence type="ECO:0000256" key="9">
    <source>
        <dbReference type="RuleBase" id="RU365045"/>
    </source>
</evidence>
<proteinExistence type="inferred from homology"/>
<keyword evidence="7 9" id="KW-0012">Acyltransferase</keyword>
<accession>A0A0M1P461</accession>
<dbReference type="CDD" id="cd04301">
    <property type="entry name" value="NAT_SF"/>
    <property type="match status" value="1"/>
</dbReference>
<dbReference type="InterPro" id="IPR016181">
    <property type="entry name" value="Acyl_CoA_acyltransferase"/>
</dbReference>
<dbReference type="Proteomes" id="UP000036932">
    <property type="component" value="Unassembled WGS sequence"/>
</dbReference>
<evidence type="ECO:0000313" key="12">
    <source>
        <dbReference type="Proteomes" id="UP000036932"/>
    </source>
</evidence>
<evidence type="ECO:0000256" key="2">
    <source>
        <dbReference type="ARBA" id="ARBA00004978"/>
    </source>
</evidence>
<reference evidence="12" key="1">
    <citation type="submission" date="2015-08" db="EMBL/GenBank/DDBJ databases">
        <title>Genome sequencing project for genomic taxonomy and phylogenomics of Bacillus-like bacteria.</title>
        <authorList>
            <person name="Liu B."/>
            <person name="Wang J."/>
            <person name="Zhu Y."/>
            <person name="Liu G."/>
            <person name="Chen Q."/>
            <person name="Chen Z."/>
            <person name="Lan J."/>
            <person name="Che J."/>
            <person name="Ge C."/>
            <person name="Shi H."/>
            <person name="Pan Z."/>
            <person name="Liu X."/>
        </authorList>
    </citation>
    <scope>NUCLEOTIDE SEQUENCE [LARGE SCALE GENOMIC DNA]</scope>
    <source>
        <strain evidence="12">FJAT-22460</strain>
    </source>
</reference>
<evidence type="ECO:0000256" key="7">
    <source>
        <dbReference type="ARBA" id="ARBA00023315"/>
    </source>
</evidence>
<evidence type="ECO:0000256" key="4">
    <source>
        <dbReference type="ARBA" id="ARBA00012355"/>
    </source>
</evidence>
<dbReference type="PANTHER" id="PTHR43072">
    <property type="entry name" value="N-ACETYLTRANSFERASE"/>
    <property type="match status" value="1"/>
</dbReference>
<dbReference type="AlphaFoldDB" id="A0A0M1P461"/>
<dbReference type="GO" id="GO:0019491">
    <property type="term" value="P:ectoine biosynthetic process"/>
    <property type="evidence" value="ECO:0007669"/>
    <property type="project" value="UniProtKB-UniPathway"/>
</dbReference>
<dbReference type="EMBL" id="LIUT01000001">
    <property type="protein sequence ID" value="KOR89273.1"/>
    <property type="molecule type" value="Genomic_DNA"/>
</dbReference>
<comment type="similarity">
    <text evidence="3 9">Belongs to the acetyltransferase family. EctA subfamily.</text>
</comment>
<evidence type="ECO:0000313" key="11">
    <source>
        <dbReference type="EMBL" id="KOR89273.1"/>
    </source>
</evidence>
<organism evidence="11 12">
    <name type="scientific">Paenibacillus solani</name>
    <dbReference type="NCBI Taxonomy" id="1705565"/>
    <lineage>
        <taxon>Bacteria</taxon>
        <taxon>Bacillati</taxon>
        <taxon>Bacillota</taxon>
        <taxon>Bacilli</taxon>
        <taxon>Bacillales</taxon>
        <taxon>Paenibacillaceae</taxon>
        <taxon>Paenibacillus</taxon>
    </lineage>
</organism>
<comment type="function">
    <text evidence="1 9">Catalyzes the acetylation of L-2,4-diaminobutyrate (DABA) to gamma-N-acetyl-alpha,gamma-diaminobutyric acid (ADABA) with acetyl coenzyme A.</text>
</comment>
<dbReference type="UniPathway" id="UPA00067">
    <property type="reaction ID" value="UER00122"/>
</dbReference>
<keyword evidence="12" id="KW-1185">Reference proteome</keyword>
<dbReference type="PANTHER" id="PTHR43072:SF23">
    <property type="entry name" value="UPF0039 PROTEIN C11D3.02C"/>
    <property type="match status" value="1"/>
</dbReference>
<evidence type="ECO:0000259" key="10">
    <source>
        <dbReference type="PROSITE" id="PS51186"/>
    </source>
</evidence>
<evidence type="ECO:0000256" key="1">
    <source>
        <dbReference type="ARBA" id="ARBA00003741"/>
    </source>
</evidence>
<evidence type="ECO:0000256" key="8">
    <source>
        <dbReference type="ARBA" id="ARBA00048924"/>
    </source>
</evidence>
<dbReference type="InterPro" id="IPR012772">
    <property type="entry name" value="Ectoine_EctA"/>
</dbReference>
<keyword evidence="6 9" id="KW-0808">Transferase</keyword>
<dbReference type="SUPFAM" id="SSF55729">
    <property type="entry name" value="Acyl-CoA N-acyltransferases (Nat)"/>
    <property type="match status" value="1"/>
</dbReference>
<dbReference type="EC" id="2.3.1.178" evidence="4 9"/>
<dbReference type="PROSITE" id="PS51186">
    <property type="entry name" value="GNAT"/>
    <property type="match status" value="1"/>
</dbReference>
<dbReference type="Pfam" id="PF00583">
    <property type="entry name" value="Acetyltransf_1"/>
    <property type="match status" value="1"/>
</dbReference>
<comment type="caution">
    <text evidence="11">The sequence shown here is derived from an EMBL/GenBank/DDBJ whole genome shotgun (WGS) entry which is preliminary data.</text>
</comment>
<evidence type="ECO:0000256" key="3">
    <source>
        <dbReference type="ARBA" id="ARBA00010712"/>
    </source>
</evidence>
<feature type="domain" description="N-acetyltransferase" evidence="10">
    <location>
        <begin position="10"/>
        <end position="166"/>
    </location>
</feature>
<sequence>MNNFPQNEALQFRKPSAEDGSRVWRLIKETAVLDLNSSYCYIMLCDLFKETCAVAEQNGELVGFVSAFQPSERKNTLFIWQIAVAESERGQGVGLSLLKQLLEREENAGIRTIEATVSTSNIPSRSLFAHLAKDLGSSYEEGNGYSAHLFPGNAHEDENWIRIQIKG</sequence>
<dbReference type="InterPro" id="IPR000182">
    <property type="entry name" value="GNAT_dom"/>
</dbReference>
<comment type="catalytic activity">
    <reaction evidence="8 9">
        <text>L-2,4-diaminobutanoate + acetyl-CoA = (2S)-4-acetamido-2-aminobutanoate + CoA + H(+)</text>
        <dbReference type="Rhea" id="RHEA:16901"/>
        <dbReference type="ChEBI" id="CHEBI:15378"/>
        <dbReference type="ChEBI" id="CHEBI:57287"/>
        <dbReference type="ChEBI" id="CHEBI:57288"/>
        <dbReference type="ChEBI" id="CHEBI:58761"/>
        <dbReference type="ChEBI" id="CHEBI:58929"/>
        <dbReference type="EC" id="2.3.1.178"/>
    </reaction>
</comment>
<evidence type="ECO:0000256" key="5">
    <source>
        <dbReference type="ARBA" id="ARBA00017935"/>
    </source>
</evidence>
<protein>
    <recommendedName>
        <fullName evidence="5 9">L-2,4-diaminobutyric acid acetyltransferase</fullName>
        <shortName evidence="9">DABA acetyltransferase</shortName>
        <ecNumber evidence="4 9">2.3.1.178</ecNumber>
    </recommendedName>
</protein>
<dbReference type="NCBIfam" id="TIGR02406">
    <property type="entry name" value="ectoine_EctA"/>
    <property type="match status" value="1"/>
</dbReference>
<comment type="pathway">
    <text evidence="2 9">Amine and polyamine biosynthesis; ectoine biosynthesis; L-ectoine from L-aspartate 4-semialdehyde: step 2/3.</text>
</comment>
<dbReference type="OrthoDB" id="2436196at2"/>
<dbReference type="PATRIC" id="fig|1705565.3.peg.3769"/>